<evidence type="ECO:0000259" key="1">
    <source>
        <dbReference type="Pfam" id="PF01966"/>
    </source>
</evidence>
<organism evidence="2 3">
    <name type="scientific">Clostridium grantii DSM 8605</name>
    <dbReference type="NCBI Taxonomy" id="1121316"/>
    <lineage>
        <taxon>Bacteria</taxon>
        <taxon>Bacillati</taxon>
        <taxon>Bacillota</taxon>
        <taxon>Clostridia</taxon>
        <taxon>Eubacteriales</taxon>
        <taxon>Clostridiaceae</taxon>
        <taxon>Clostridium</taxon>
    </lineage>
</organism>
<keyword evidence="3" id="KW-1185">Reference proteome</keyword>
<dbReference type="InterPro" id="IPR006674">
    <property type="entry name" value="HD_domain"/>
</dbReference>
<dbReference type="Proteomes" id="UP000184447">
    <property type="component" value="Unassembled WGS sequence"/>
</dbReference>
<dbReference type="Pfam" id="PF01966">
    <property type="entry name" value="HD"/>
    <property type="match status" value="1"/>
</dbReference>
<feature type="domain" description="HD" evidence="1">
    <location>
        <begin position="19"/>
        <end position="112"/>
    </location>
</feature>
<proteinExistence type="predicted"/>
<gene>
    <name evidence="2" type="ORF">SAMN02745207_01981</name>
</gene>
<dbReference type="STRING" id="1121316.SAMN02745207_01981"/>
<dbReference type="AlphaFoldDB" id="A0A1M5UXW5"/>
<dbReference type="OrthoDB" id="155250at2"/>
<sequence length="162" mass="19139">MIEKLITEMITYFDGDIKRINHALKVHSFSKFIGENEKLNYDDRIILEIAAILHDIGIKNSEIKYNSSNGKWQQIEGPPVAKEILQKYNVMDKVVERVCYLIAHHHDYSNIQGQDYQILIEADFLVNIYEDEFDKGSIKTVYDKYFKTETGRMYIENIYKVY</sequence>
<accession>A0A1M5UXW5</accession>
<evidence type="ECO:0000313" key="3">
    <source>
        <dbReference type="Proteomes" id="UP000184447"/>
    </source>
</evidence>
<reference evidence="2 3" key="1">
    <citation type="submission" date="2016-11" db="EMBL/GenBank/DDBJ databases">
        <authorList>
            <person name="Jaros S."/>
            <person name="Januszkiewicz K."/>
            <person name="Wedrychowicz H."/>
        </authorList>
    </citation>
    <scope>NUCLEOTIDE SEQUENCE [LARGE SCALE GENOMIC DNA]</scope>
    <source>
        <strain evidence="2 3">DSM 8605</strain>
    </source>
</reference>
<dbReference type="InterPro" id="IPR003607">
    <property type="entry name" value="HD/PDEase_dom"/>
</dbReference>
<dbReference type="Gene3D" id="1.10.3210.10">
    <property type="entry name" value="Hypothetical protein af1432"/>
    <property type="match status" value="1"/>
</dbReference>
<evidence type="ECO:0000313" key="2">
    <source>
        <dbReference type="EMBL" id="SHH67780.1"/>
    </source>
</evidence>
<dbReference type="RefSeq" id="WP_073338276.1">
    <property type="nucleotide sequence ID" value="NZ_FQXM01000009.1"/>
</dbReference>
<protein>
    <submittedName>
        <fullName evidence="2">HD domain-containing protein</fullName>
    </submittedName>
</protein>
<name>A0A1M5UXW5_9CLOT</name>
<dbReference type="SUPFAM" id="SSF109604">
    <property type="entry name" value="HD-domain/PDEase-like"/>
    <property type="match status" value="1"/>
</dbReference>
<dbReference type="EMBL" id="FQXM01000009">
    <property type="protein sequence ID" value="SHH67780.1"/>
    <property type="molecule type" value="Genomic_DNA"/>
</dbReference>
<dbReference type="CDD" id="cd00077">
    <property type="entry name" value="HDc"/>
    <property type="match status" value="1"/>
</dbReference>